<evidence type="ECO:0000313" key="4">
    <source>
        <dbReference type="Proteomes" id="UP000039865"/>
    </source>
</evidence>
<evidence type="ECO:0000256" key="2">
    <source>
        <dbReference type="SAM" id="MobiDB-lite"/>
    </source>
</evidence>
<accession>A0A078AM50</accession>
<name>A0A078AM50_STYLE</name>
<feature type="coiled-coil region" evidence="1">
    <location>
        <begin position="96"/>
        <end position="130"/>
    </location>
</feature>
<gene>
    <name evidence="3" type="primary">Contig8042.g404</name>
    <name evidence="3" type="ORF">STYLEM_12501</name>
</gene>
<feature type="coiled-coil region" evidence="1">
    <location>
        <begin position="1543"/>
        <end position="1580"/>
    </location>
</feature>
<sequence length="1659" mass="199162">MMKKKNMRGEEQKNQEDKWEQAIKVMIMTVECQEVLHRCKDQLDGFSLGSPVHNQIPERDRSASNNTHFTLGPQMRPEADVPPHVKEHIANIQNDNSSLMRRLNLVIQELERVKREKDEIFSRLKQAAMESSELQKLINGEDNVDKVNKYMTDDLVYERDRNHKIKQDLKDVDVHRSDLIGQLRREQEAQDDMHGENQNLAHQLSQRVLAIQDLEKESHFSIEKIRQLNNAIEILKNSLMDATTDKNELHRIVSQLILERNDLLNRLEISTRKYDECVREITHDRQEMEAHNQQHAKLITAKIIFQALDQLYKKRFQAGISKMQEYCSFDAKCHSKLSNFARILEQCGHFRMKVGLVQWYSLAIKPLKTREQSNLLSIQGSDQRLKLRMLIHWRKIFLQKEKQYELKNNAVQRIWDIYNRDANHEIQRSFVIWKDTLDKFNLKKARVKKLIWKLYFQKISLAMNQWQSHVANVDTQVRLQLLSQQFSQKQYLTVLFNSFKFQVTESKRKRKNILFHCLKGWQDHIRFQRFLMASNVAALRFRDSCNTSILKQCFDALSTHKETEKFLRLDQILNEQELPMIQNLTNETEDIEVQSRFKAKQRACECVKKLLSKQLFGVIELWKNQVENHKEKIRTTFKDRVIRVYNQKIRDAFNYWRTTLSEIKLSEQQMVIDDFQQQATELQNEVIDLKKDLNQKKEQLDCSQQKHVLKCVTSYQKRMKQLAIGRWRDQVQTMNHREDGADTIIQRLRKRFLRKAFDLYLEGVKYQKKILTDEERCALYNKTRNERIKKQIYKAWILFKENHKRAKKYWHRCYIRLDLGMKEMAIKKWREQTQKNAEREMRDKQNQIVENIEELNHQLGELHETEAKVNQNINKIKDQTIKQAQRVISNTFVRLFYANEARAFEKWRDCIQDQKRKEKILKKFMDHMRKYQFEMVKSCLQNWIMNCKIQEKMDLIKKEEQKLRDGGLQVDIQGKTYDGIKNQLSDELDQNKKLQDMYSTRLQKTIQMIVNRVDTKDYISQKRYILTQWRNYVKREVAFIGCVENVIQKSLWNQAFIKIREFSRRGHQDDYKAKVLSSFRQKFWKRTCGNAFSNWRSGLFNVVSFQIEELDEVNNQAIEDYDNKKALFKETNCNRSEKIIEKNHLKNLYQCWKNVTQLLKLQNAKNSEYQEQTLLLQKRMAIFKWNSRKNATKLARLRSQRLKQKVHQIRLRQYFYAIKDQFSNVKEFCTRLSNLARIHDHQGLKLSLNAMQSFAKSKEFVFQTRKQNSSNKIEQILSNLIYKKKQQYLNDLRIRSMSSKKQHLIKFFTILRNLTNKLRYHFIRWKEGASEKALALEMHEEGPIREQVFEDKARFMNLKALMKEEGYDDKDIEAAIKEERGRQGTLILRGLRRMQHYDEDNYSKPMMFDKWRKFVHIRKLFKYWLGFVDKRGEYIKSDLHHAFDKWKLYQPDQKHSLTRMKKRQLDLRTLENNRDLEKLAEIVDYKESELDHMNLQREALVENYVKGQKMALSLWVSYRKRMLHQGLIKWFDIVKTMQNADKLDRLRKNLDQIEMLKQRIQNLENDNQVLADENEDLRQFSIDGYEIAKNAEQLNSERERLSVDLADKAQVIRKLLDENEKLTSRLRNAQEEAQTIIRQTLTGSQGFKSANKNFASPNY</sequence>
<dbReference type="InParanoid" id="A0A078AM50"/>
<organism evidence="3 4">
    <name type="scientific">Stylonychia lemnae</name>
    <name type="common">Ciliate</name>
    <dbReference type="NCBI Taxonomy" id="5949"/>
    <lineage>
        <taxon>Eukaryota</taxon>
        <taxon>Sar</taxon>
        <taxon>Alveolata</taxon>
        <taxon>Ciliophora</taxon>
        <taxon>Intramacronucleata</taxon>
        <taxon>Spirotrichea</taxon>
        <taxon>Stichotrichia</taxon>
        <taxon>Sporadotrichida</taxon>
        <taxon>Oxytrichidae</taxon>
        <taxon>Stylonychinae</taxon>
        <taxon>Stylonychia</taxon>
    </lineage>
</organism>
<evidence type="ECO:0008006" key="5">
    <source>
        <dbReference type="Google" id="ProtNLM"/>
    </source>
</evidence>
<feature type="coiled-coil region" evidence="1">
    <location>
        <begin position="1605"/>
        <end position="1639"/>
    </location>
</feature>
<keyword evidence="1" id="KW-0175">Coiled coil</keyword>
<dbReference type="OrthoDB" id="311563at2759"/>
<feature type="region of interest" description="Disordered" evidence="2">
    <location>
        <begin position="55"/>
        <end position="74"/>
    </location>
</feature>
<evidence type="ECO:0000313" key="3">
    <source>
        <dbReference type="EMBL" id="CDW83455.1"/>
    </source>
</evidence>
<reference evidence="3 4" key="1">
    <citation type="submission" date="2014-06" db="EMBL/GenBank/DDBJ databases">
        <authorList>
            <person name="Swart Estienne"/>
        </authorList>
    </citation>
    <scope>NUCLEOTIDE SEQUENCE [LARGE SCALE GENOMIC DNA]</scope>
    <source>
        <strain evidence="3 4">130c</strain>
    </source>
</reference>
<evidence type="ECO:0000256" key="1">
    <source>
        <dbReference type="SAM" id="Coils"/>
    </source>
</evidence>
<proteinExistence type="predicted"/>
<dbReference type="Proteomes" id="UP000039865">
    <property type="component" value="Unassembled WGS sequence"/>
</dbReference>
<keyword evidence="4" id="KW-1185">Reference proteome</keyword>
<feature type="coiled-coil region" evidence="1">
    <location>
        <begin position="834"/>
        <end position="872"/>
    </location>
</feature>
<feature type="coiled-coil region" evidence="1">
    <location>
        <begin position="211"/>
        <end position="245"/>
    </location>
</feature>
<dbReference type="EMBL" id="CCKQ01011865">
    <property type="protein sequence ID" value="CDW83455.1"/>
    <property type="molecule type" value="Genomic_DNA"/>
</dbReference>
<feature type="coiled-coil region" evidence="1">
    <location>
        <begin position="665"/>
        <end position="706"/>
    </location>
</feature>
<protein>
    <recommendedName>
        <fullName evidence="5">Sfi1 spindle body domain-containing protein</fullName>
    </recommendedName>
</protein>